<reference evidence="2 4" key="1">
    <citation type="submission" date="2017-04" db="EMBL/GenBank/DDBJ databases">
        <title>Complete Genome Sequence of the Bacillus horikoshii 20a strain from Cuatro Cienegas, Coahuila, Mexico.</title>
        <authorList>
            <person name="Zarza E."/>
            <person name="Alcaraz L.D."/>
            <person name="Aguilar-Salinas B."/>
            <person name="Islas A."/>
            <person name="Olmedo-Alvarez G."/>
        </authorList>
    </citation>
    <scope>NUCLEOTIDE SEQUENCE [LARGE SCALE GENOMIC DNA]</scope>
    <source>
        <strain evidence="2 4">20a</strain>
    </source>
</reference>
<evidence type="ECO:0000313" key="2">
    <source>
        <dbReference type="EMBL" id="ART78369.1"/>
    </source>
</evidence>
<keyword evidence="4" id="KW-1185">Reference proteome</keyword>
<accession>A0A1Y0CSZ1</accession>
<dbReference type="AlphaFoldDB" id="A0A1Y0CSZ1"/>
<dbReference type="EMBL" id="CP020880">
    <property type="protein sequence ID" value="ART78369.1"/>
    <property type="molecule type" value="Genomic_DNA"/>
</dbReference>
<sequence length="158" mass="17892">MNDIKNGPIFQPGKKHYVLCGDEEGLNTLNPIKQILTNEQMSFEEIHLILECSSEVDRKLEMQKIGTFLYVAAERKKLRKVLSMATKLGYSPEEAQYIIVGKEEKRIFCCRCHVISSVCGESIKRGILNCPACSLKLELSDHYSSIKDAYLGYVAEVK</sequence>
<dbReference type="InterPro" id="IPR048037">
    <property type="entry name" value="DmmA-like_C"/>
</dbReference>
<name>A0A1Y0CSZ1_9BACI</name>
<reference evidence="3 5" key="2">
    <citation type="submission" date="2019-08" db="EMBL/GenBank/DDBJ databases">
        <title>Bacillus genomes from the desert of Cuatro Cienegas, Coahuila.</title>
        <authorList>
            <person name="Olmedo-Alvarez G."/>
        </authorList>
    </citation>
    <scope>NUCLEOTIDE SEQUENCE [LARGE SCALE GENOMIC DNA]</scope>
    <source>
        <strain evidence="3 5">CH88_3T</strain>
    </source>
</reference>
<evidence type="ECO:0000313" key="5">
    <source>
        <dbReference type="Proteomes" id="UP000323393"/>
    </source>
</evidence>
<dbReference type="NCBIfam" id="NF041259">
    <property type="entry name" value="mono_DmmA_fam"/>
    <property type="match status" value="1"/>
</dbReference>
<dbReference type="Pfam" id="PF22289">
    <property type="entry name" value="DmmA-like_C"/>
    <property type="match status" value="1"/>
</dbReference>
<organism evidence="3 5">
    <name type="scientific">Sutcliffiella horikoshii</name>
    <dbReference type="NCBI Taxonomy" id="79883"/>
    <lineage>
        <taxon>Bacteria</taxon>
        <taxon>Bacillati</taxon>
        <taxon>Bacillota</taxon>
        <taxon>Bacilli</taxon>
        <taxon>Bacillales</taxon>
        <taxon>Bacillaceae</taxon>
        <taxon>Sutcliffiella</taxon>
    </lineage>
</organism>
<dbReference type="KEGG" id="bhk:B4U37_20965"/>
<dbReference type="Proteomes" id="UP000195573">
    <property type="component" value="Chromosome"/>
</dbReference>
<evidence type="ECO:0000259" key="1">
    <source>
        <dbReference type="Pfam" id="PF22289"/>
    </source>
</evidence>
<protein>
    <recommendedName>
        <fullName evidence="1">Dimethylamine monooxygenase subunit DmmA-like C-terminal domain-containing protein</fullName>
    </recommendedName>
</protein>
<dbReference type="GeneID" id="96740874"/>
<dbReference type="RefSeq" id="WP_088019900.1">
    <property type="nucleotide sequence ID" value="NZ_CP020880.1"/>
</dbReference>
<proteinExistence type="predicted"/>
<evidence type="ECO:0000313" key="4">
    <source>
        <dbReference type="Proteomes" id="UP000195573"/>
    </source>
</evidence>
<feature type="domain" description="Dimethylamine monooxygenase subunit DmmA-like C-terminal" evidence="1">
    <location>
        <begin position="106"/>
        <end position="152"/>
    </location>
</feature>
<dbReference type="Proteomes" id="UP000323393">
    <property type="component" value="Unassembled WGS sequence"/>
</dbReference>
<evidence type="ECO:0000313" key="3">
    <source>
        <dbReference type="EMBL" id="TYS59698.1"/>
    </source>
</evidence>
<gene>
    <name evidence="2" type="ORF">B4U37_20965</name>
    <name evidence="3" type="ORF">FZC74_05975</name>
</gene>
<dbReference type="EMBL" id="VTEU01000002">
    <property type="protein sequence ID" value="TYS59698.1"/>
    <property type="molecule type" value="Genomic_DNA"/>
</dbReference>